<evidence type="ECO:0000313" key="3">
    <source>
        <dbReference type="Proteomes" id="UP001589536"/>
    </source>
</evidence>
<gene>
    <name evidence="2" type="ORF">ACFFPI_07765</name>
</gene>
<feature type="region of interest" description="Disordered" evidence="1">
    <location>
        <begin position="101"/>
        <end position="136"/>
    </location>
</feature>
<evidence type="ECO:0000313" key="2">
    <source>
        <dbReference type="EMBL" id="MFB9714053.1"/>
    </source>
</evidence>
<feature type="compositionally biased region" description="Basic and acidic residues" evidence="1">
    <location>
        <begin position="46"/>
        <end position="56"/>
    </location>
</feature>
<protein>
    <submittedName>
        <fullName evidence="2">Uncharacterized protein</fullName>
    </submittedName>
</protein>
<proteinExistence type="predicted"/>
<feature type="region of interest" description="Disordered" evidence="1">
    <location>
        <begin position="32"/>
        <end position="56"/>
    </location>
</feature>
<reference evidence="2 3" key="1">
    <citation type="submission" date="2024-09" db="EMBL/GenBank/DDBJ databases">
        <authorList>
            <person name="Sun Q."/>
            <person name="Mori K."/>
        </authorList>
    </citation>
    <scope>NUCLEOTIDE SEQUENCE [LARGE SCALE GENOMIC DNA]</scope>
    <source>
        <strain evidence="2 3">JCM 13519</strain>
    </source>
</reference>
<dbReference type="EMBL" id="JBHMBH010000019">
    <property type="protein sequence ID" value="MFB9714053.1"/>
    <property type="molecule type" value="Genomic_DNA"/>
</dbReference>
<feature type="compositionally biased region" description="Basic and acidic residues" evidence="1">
    <location>
        <begin position="104"/>
        <end position="115"/>
    </location>
</feature>
<dbReference type="Proteomes" id="UP001589536">
    <property type="component" value="Unassembled WGS sequence"/>
</dbReference>
<comment type="caution">
    <text evidence="2">The sequence shown here is derived from an EMBL/GenBank/DDBJ whole genome shotgun (WGS) entry which is preliminary data.</text>
</comment>
<organism evidence="2 3">
    <name type="scientific">Arthrobacter methylotrophus</name>
    <dbReference type="NCBI Taxonomy" id="121291"/>
    <lineage>
        <taxon>Bacteria</taxon>
        <taxon>Bacillati</taxon>
        <taxon>Actinomycetota</taxon>
        <taxon>Actinomycetes</taxon>
        <taxon>Micrococcales</taxon>
        <taxon>Micrococcaceae</taxon>
        <taxon>Arthrobacter</taxon>
    </lineage>
</organism>
<dbReference type="RefSeq" id="WP_345043001.1">
    <property type="nucleotide sequence ID" value="NZ_BAABED010000001.1"/>
</dbReference>
<evidence type="ECO:0000256" key="1">
    <source>
        <dbReference type="SAM" id="MobiDB-lite"/>
    </source>
</evidence>
<name>A0ABV5UNG2_9MICC</name>
<sequence>MSNDEWVNKDVRVPDGSYLASSHETPGAERALLFDRESGNNLGPAEVRDPESQSDSDKAIRDAILIAVGAAVTFVAVKAPEMKRGLDEKVLPAIKAKWTAFRSRKSDSPATKTDDEPSNTVTRPHLAVVKDEDAAA</sequence>
<accession>A0ABV5UNG2</accession>
<keyword evidence="3" id="KW-1185">Reference proteome</keyword>